<evidence type="ECO:0000313" key="3">
    <source>
        <dbReference type="EMBL" id="CAD9564089.1"/>
    </source>
</evidence>
<accession>A0A7S2K219</accession>
<feature type="signal peptide" evidence="2">
    <location>
        <begin position="1"/>
        <end position="19"/>
    </location>
</feature>
<dbReference type="SUPFAM" id="SSF82657">
    <property type="entry name" value="BolA-like"/>
    <property type="match status" value="1"/>
</dbReference>
<dbReference type="PANTHER" id="PTHR46230:SF4">
    <property type="entry name" value="PROTEIN BOLA4, CHLOROPLASTIC_MITOCHONDRIAL"/>
    <property type="match status" value="1"/>
</dbReference>
<reference evidence="3" key="1">
    <citation type="submission" date="2021-01" db="EMBL/GenBank/DDBJ databases">
        <authorList>
            <person name="Corre E."/>
            <person name="Pelletier E."/>
            <person name="Niang G."/>
            <person name="Scheremetjew M."/>
            <person name="Finn R."/>
            <person name="Kale V."/>
            <person name="Holt S."/>
            <person name="Cochrane G."/>
            <person name="Meng A."/>
            <person name="Brown T."/>
            <person name="Cohen L."/>
        </authorList>
    </citation>
    <scope>NUCLEOTIDE SEQUENCE</scope>
    <source>
        <strain evidence="3">B650</strain>
    </source>
</reference>
<sequence>MKQTLILTMFAAAIRSSRGAFAAHSMRATALVSRSGAITAMQKQLMCQTRPHQRVNVGSATVRFMSDATVGPDTTIVDTCRDKITKALEATDCKVVGAYDDPNGSHISIEVVSEKFEGKRPVQRQQLVYKAIWEELQGPVHAVDSMVCKTPSEA</sequence>
<evidence type="ECO:0000256" key="1">
    <source>
        <dbReference type="RuleBase" id="RU003860"/>
    </source>
</evidence>
<proteinExistence type="inferred from homology"/>
<evidence type="ECO:0008006" key="4">
    <source>
        <dbReference type="Google" id="ProtNLM"/>
    </source>
</evidence>
<comment type="similarity">
    <text evidence="1">Belongs to the BolA/IbaG family.</text>
</comment>
<dbReference type="PANTHER" id="PTHR46230">
    <property type="match status" value="1"/>
</dbReference>
<keyword evidence="2" id="KW-0732">Signal</keyword>
<dbReference type="GO" id="GO:0016226">
    <property type="term" value="P:iron-sulfur cluster assembly"/>
    <property type="evidence" value="ECO:0007669"/>
    <property type="project" value="TreeGrafter"/>
</dbReference>
<protein>
    <recommendedName>
        <fullName evidence="4">BolA-like protein</fullName>
    </recommendedName>
</protein>
<dbReference type="EMBL" id="HBGY01006985">
    <property type="protein sequence ID" value="CAD9564089.1"/>
    <property type="molecule type" value="Transcribed_RNA"/>
</dbReference>
<dbReference type="InterPro" id="IPR002634">
    <property type="entry name" value="BolA"/>
</dbReference>
<dbReference type="InterPro" id="IPR036065">
    <property type="entry name" value="BolA-like_sf"/>
</dbReference>
<gene>
    <name evidence="3" type="ORF">LDAN0321_LOCUS4322</name>
</gene>
<evidence type="ECO:0000256" key="2">
    <source>
        <dbReference type="SAM" id="SignalP"/>
    </source>
</evidence>
<dbReference type="AlphaFoldDB" id="A0A7S2K219"/>
<name>A0A7S2K219_9STRA</name>
<organism evidence="3">
    <name type="scientific">Leptocylindrus danicus</name>
    <dbReference type="NCBI Taxonomy" id="163516"/>
    <lineage>
        <taxon>Eukaryota</taxon>
        <taxon>Sar</taxon>
        <taxon>Stramenopiles</taxon>
        <taxon>Ochrophyta</taxon>
        <taxon>Bacillariophyta</taxon>
        <taxon>Coscinodiscophyceae</taxon>
        <taxon>Chaetocerotophycidae</taxon>
        <taxon>Leptocylindrales</taxon>
        <taxon>Leptocylindraceae</taxon>
        <taxon>Leptocylindrus</taxon>
    </lineage>
</organism>
<feature type="chain" id="PRO_5030907448" description="BolA-like protein" evidence="2">
    <location>
        <begin position="20"/>
        <end position="154"/>
    </location>
</feature>
<dbReference type="Gene3D" id="3.30.300.90">
    <property type="entry name" value="BolA-like"/>
    <property type="match status" value="1"/>
</dbReference>
<dbReference type="Pfam" id="PF01722">
    <property type="entry name" value="BolA"/>
    <property type="match status" value="1"/>
</dbReference>